<dbReference type="SUPFAM" id="SSF46785">
    <property type="entry name" value="Winged helix' DNA-binding domain"/>
    <property type="match status" value="1"/>
</dbReference>
<dbReference type="GO" id="GO:0007265">
    <property type="term" value="P:Ras protein signal transduction"/>
    <property type="evidence" value="ECO:0007669"/>
    <property type="project" value="TreeGrafter"/>
</dbReference>
<dbReference type="CDD" id="cd06224">
    <property type="entry name" value="REM"/>
    <property type="match status" value="1"/>
</dbReference>
<dbReference type="CDD" id="cd00038">
    <property type="entry name" value="CAP_ED"/>
    <property type="match status" value="1"/>
</dbReference>
<dbReference type="Gene3D" id="1.20.870.10">
    <property type="entry name" value="Son of sevenless (SoS) protein Chain: S domain 1"/>
    <property type="match status" value="1"/>
</dbReference>
<keyword evidence="8" id="KW-1185">Reference proteome</keyword>
<evidence type="ECO:0000256" key="1">
    <source>
        <dbReference type="ARBA" id="ARBA00022658"/>
    </source>
</evidence>
<dbReference type="CDD" id="cd00155">
    <property type="entry name" value="RasGEF"/>
    <property type="match status" value="1"/>
</dbReference>
<dbReference type="CDD" id="cd04437">
    <property type="entry name" value="DEP_Epac"/>
    <property type="match status" value="1"/>
</dbReference>
<dbReference type="AlphaFoldDB" id="A0A5C6MQF2"/>
<dbReference type="InterPro" id="IPR018490">
    <property type="entry name" value="cNMP-bd_dom_sf"/>
</dbReference>
<dbReference type="PROSITE" id="PS50186">
    <property type="entry name" value="DEP"/>
    <property type="match status" value="1"/>
</dbReference>
<evidence type="ECO:0000313" key="7">
    <source>
        <dbReference type="EMBL" id="TWW57019.1"/>
    </source>
</evidence>
<dbReference type="Pfam" id="PF00610">
    <property type="entry name" value="DEP"/>
    <property type="match status" value="1"/>
</dbReference>
<dbReference type="EMBL" id="RHFK02000021">
    <property type="protein sequence ID" value="TWW57019.1"/>
    <property type="molecule type" value="Genomic_DNA"/>
</dbReference>
<sequence length="950" mass="107987">MPGTHQARVRKVARLFKVNRAESRCICFGVTSTKSSRTACQWRPRPSEASAGMRQSGHPSKLTFILKDERNCGGRFCSVLRSSLFSSHFITHTCHPPTHNAPETMTPLPESLGSKDTMKQFLSDRVVKAARSVYSVMIEKNPGLIRDRKYHLKTYRQCCSGKELVDWLMKQSDCLQSRSQVVGMWQVLVDEGILVHVKQELNFHDKDTQFFRFRDSECGLNHVTNERDAEDELQEGLSLLSQLGPDALLTMILRKCPSQRSAEDLEVIYEELLHVKAAAHLSTSVRKELAAVLVFESHAKAGTVLFSQGDKGTSWYIIWKGSVNVITHGKGLVTTLHEGEDFGQLALLNDAPRAATIILREDNCHFLRVDKQDFIRILKDVEANTVRLEEHGKTVLVLEKSSDRAEQTGAGNNSKYTVMSGTPEKILEHLLETIKLDSNGNDGIDPCVSDFLLTHKVFMSSSQLCSALLHQYPVANRTAELSKGSDQEKASYILTAKRKVVKLVCHWVALYDLLLKEDPVALDFLERLKKEVAADYRLSGILKEQFRERRRTRILENGYQSLCRNQKFDWFLHCEEPVGRLQPIRAHDKVLYEICRADSKALTVMLPVNTTVQDVISAVVKPGGDHVLVKMNSAGERAQLKLDAAAVYTALGVNERLFICTSSQVEKLFPLKEQQGPEQGTSDILGQMGSKDIATELTNYDWELFAAMHEAELIYYVFGRHKFPGATTANLERFVRRFNEVQHWVVTELCLCEDLVKRAVLLKKFIKIASVLKEQRNLNSFFAVMFGLSNSAVRRLYKTWERIPSKTKRIYCSYERLMDPSRNHRAYRLTVAKLGPPYIPFMPLLLKDMTFINEGNPNYLEKLVNFEKMRMIAKTVKVVRGCRSHPYTPSSPQRSLADRMFLDGPTTRMSTCSEHGLLLRSPSNIRHYVQNLKVIDNQRKLTQLSRTLEC</sequence>
<dbReference type="InterPro" id="IPR036388">
    <property type="entry name" value="WH-like_DNA-bd_sf"/>
</dbReference>
<dbReference type="SUPFAM" id="SSF54236">
    <property type="entry name" value="Ubiquitin-like"/>
    <property type="match status" value="1"/>
</dbReference>
<dbReference type="SMART" id="SM00229">
    <property type="entry name" value="RasGEFN"/>
    <property type="match status" value="1"/>
</dbReference>
<name>A0A5C6MQF2_9TELE</name>
<dbReference type="InterPro" id="IPR036390">
    <property type="entry name" value="WH_DNA-bd_sf"/>
</dbReference>
<dbReference type="Pfam" id="PF00027">
    <property type="entry name" value="cNMP_binding"/>
    <property type="match status" value="1"/>
</dbReference>
<accession>A0A5C6MQF2</accession>
<evidence type="ECO:0000259" key="3">
    <source>
        <dbReference type="PROSITE" id="PS50009"/>
    </source>
</evidence>
<dbReference type="InterPro" id="IPR014710">
    <property type="entry name" value="RmlC-like_jellyroll"/>
</dbReference>
<dbReference type="PROSITE" id="PS50212">
    <property type="entry name" value="RASGEF_NTER"/>
    <property type="match status" value="1"/>
</dbReference>
<dbReference type="PANTHER" id="PTHR23113">
    <property type="entry name" value="GUANINE NUCLEOTIDE EXCHANGE FACTOR"/>
    <property type="match status" value="1"/>
</dbReference>
<protein>
    <submittedName>
        <fullName evidence="7">Rap guanine nucleotide exchange factor 3</fullName>
    </submittedName>
</protein>
<organism evidence="7 8">
    <name type="scientific">Takifugu flavidus</name>
    <name type="common">sansaifugu</name>
    <dbReference type="NCBI Taxonomy" id="433684"/>
    <lineage>
        <taxon>Eukaryota</taxon>
        <taxon>Metazoa</taxon>
        <taxon>Chordata</taxon>
        <taxon>Craniata</taxon>
        <taxon>Vertebrata</taxon>
        <taxon>Euteleostomi</taxon>
        <taxon>Actinopterygii</taxon>
        <taxon>Neopterygii</taxon>
        <taxon>Teleostei</taxon>
        <taxon>Neoteleostei</taxon>
        <taxon>Acanthomorphata</taxon>
        <taxon>Eupercaria</taxon>
        <taxon>Tetraodontiformes</taxon>
        <taxon>Tetradontoidea</taxon>
        <taxon>Tetraodontidae</taxon>
        <taxon>Takifugu</taxon>
    </lineage>
</organism>
<dbReference type="InterPro" id="IPR000595">
    <property type="entry name" value="cNMP-bd_dom"/>
</dbReference>
<feature type="domain" description="N-terminal Ras-GEF" evidence="6">
    <location>
        <begin position="414"/>
        <end position="553"/>
    </location>
</feature>
<dbReference type="PRINTS" id="PR00103">
    <property type="entry name" value="CAMPKINASE"/>
</dbReference>
<feature type="domain" description="Ras-GEF" evidence="3">
    <location>
        <begin position="689"/>
        <end position="916"/>
    </location>
</feature>
<evidence type="ECO:0000259" key="4">
    <source>
        <dbReference type="PROSITE" id="PS50042"/>
    </source>
</evidence>
<feature type="domain" description="Cyclic nucleotide-binding" evidence="4">
    <location>
        <begin position="277"/>
        <end position="378"/>
    </location>
</feature>
<evidence type="ECO:0000259" key="5">
    <source>
        <dbReference type="PROSITE" id="PS50186"/>
    </source>
</evidence>
<dbReference type="GO" id="GO:0005085">
    <property type="term" value="F:guanyl-nucleotide exchange factor activity"/>
    <property type="evidence" value="ECO:0007669"/>
    <property type="project" value="UniProtKB-KW"/>
</dbReference>
<dbReference type="PROSITE" id="PS50042">
    <property type="entry name" value="CNMP_BINDING_3"/>
    <property type="match status" value="1"/>
</dbReference>
<dbReference type="InterPro" id="IPR008937">
    <property type="entry name" value="Ras-like_GEF"/>
</dbReference>
<dbReference type="InterPro" id="IPR019804">
    <property type="entry name" value="Ras_G-nucl-exch_fac_CS"/>
</dbReference>
<dbReference type="GO" id="GO:0005886">
    <property type="term" value="C:plasma membrane"/>
    <property type="evidence" value="ECO:0007669"/>
    <property type="project" value="TreeGrafter"/>
</dbReference>
<keyword evidence="1 2" id="KW-0344">Guanine-nucleotide releasing factor</keyword>
<dbReference type="InterPro" id="IPR001895">
    <property type="entry name" value="RASGEF_cat_dom"/>
</dbReference>
<dbReference type="Gene3D" id="3.10.20.90">
    <property type="entry name" value="Phosphatidylinositol 3-kinase Catalytic Subunit, Chain A, domain 1"/>
    <property type="match status" value="1"/>
</dbReference>
<dbReference type="Pfam" id="PF00618">
    <property type="entry name" value="RasGEF_N"/>
    <property type="match status" value="1"/>
</dbReference>
<dbReference type="Gene3D" id="2.60.120.10">
    <property type="entry name" value="Jelly Rolls"/>
    <property type="match status" value="1"/>
</dbReference>
<evidence type="ECO:0000256" key="2">
    <source>
        <dbReference type="PROSITE-ProRule" id="PRU00168"/>
    </source>
</evidence>
<evidence type="ECO:0000259" key="6">
    <source>
        <dbReference type="PROSITE" id="PS50212"/>
    </source>
</evidence>
<dbReference type="PROSITE" id="PS00720">
    <property type="entry name" value="RASGEF"/>
    <property type="match status" value="1"/>
</dbReference>
<dbReference type="InterPro" id="IPR023578">
    <property type="entry name" value="Ras_GEF_dom_sf"/>
</dbReference>
<dbReference type="InterPro" id="IPR029071">
    <property type="entry name" value="Ubiquitin-like_domsf"/>
</dbReference>
<reference evidence="7 8" key="1">
    <citation type="submission" date="2019-04" db="EMBL/GenBank/DDBJ databases">
        <title>Chromosome genome assembly for Takifugu flavidus.</title>
        <authorList>
            <person name="Xiao S."/>
        </authorList>
    </citation>
    <scope>NUCLEOTIDE SEQUENCE [LARGE SCALE GENOMIC DNA]</scope>
    <source>
        <strain evidence="7">HTHZ2018</strain>
        <tissue evidence="7">Muscle</tissue>
    </source>
</reference>
<gene>
    <name evidence="7" type="ORF">D4764_08G0010060</name>
</gene>
<dbReference type="SMART" id="SM00049">
    <property type="entry name" value="DEP"/>
    <property type="match status" value="1"/>
</dbReference>
<feature type="domain" description="DEP" evidence="5">
    <location>
        <begin position="145"/>
        <end position="215"/>
    </location>
</feature>
<dbReference type="SUPFAM" id="SSF51206">
    <property type="entry name" value="cAMP-binding domain-like"/>
    <property type="match status" value="1"/>
</dbReference>
<dbReference type="Gene3D" id="1.10.10.10">
    <property type="entry name" value="Winged helix-like DNA-binding domain superfamily/Winged helix DNA-binding domain"/>
    <property type="match status" value="1"/>
</dbReference>
<evidence type="ECO:0000313" key="8">
    <source>
        <dbReference type="Proteomes" id="UP000324091"/>
    </source>
</evidence>
<dbReference type="SUPFAM" id="SSF48366">
    <property type="entry name" value="Ras GEF"/>
    <property type="match status" value="1"/>
</dbReference>
<dbReference type="SMART" id="SM00100">
    <property type="entry name" value="cNMP"/>
    <property type="match status" value="1"/>
</dbReference>
<proteinExistence type="predicted"/>
<dbReference type="Gene3D" id="1.10.840.10">
    <property type="entry name" value="Ras guanine-nucleotide exchange factors catalytic domain"/>
    <property type="match status" value="1"/>
</dbReference>
<dbReference type="PANTHER" id="PTHR23113:SF24">
    <property type="entry name" value="RAP GUANINE NUCLEOTIDE EXCHANGE FACTOR 3"/>
    <property type="match status" value="1"/>
</dbReference>
<dbReference type="InterPro" id="IPR036964">
    <property type="entry name" value="RASGEF_cat_dom_sf"/>
</dbReference>
<dbReference type="Pfam" id="PF00617">
    <property type="entry name" value="RasGEF"/>
    <property type="match status" value="1"/>
</dbReference>
<dbReference type="InterPro" id="IPR000651">
    <property type="entry name" value="Ras-like_Gua-exchang_fac_N"/>
</dbReference>
<dbReference type="Proteomes" id="UP000324091">
    <property type="component" value="Chromosome 8"/>
</dbReference>
<comment type="caution">
    <text evidence="7">The sequence shown here is derived from an EMBL/GenBank/DDBJ whole genome shotgun (WGS) entry which is preliminary data.</text>
</comment>
<dbReference type="PROSITE" id="PS50009">
    <property type="entry name" value="RASGEF_CAT"/>
    <property type="match status" value="1"/>
</dbReference>
<dbReference type="SMART" id="SM00147">
    <property type="entry name" value="RasGEF"/>
    <property type="match status" value="1"/>
</dbReference>
<dbReference type="InterPro" id="IPR000591">
    <property type="entry name" value="DEP_dom"/>
</dbReference>